<reference evidence="4" key="1">
    <citation type="submission" date="2005-03" db="EMBL/GenBank/DDBJ databases">
        <title>Comparison of the complete genome sequences of Rhodococcus erythropolis PR4 and Rhodococcus opacus B4.</title>
        <authorList>
            <person name="Takarada H."/>
            <person name="Sekine M."/>
            <person name="Hosoyama A."/>
            <person name="Yamada R."/>
            <person name="Fujisawa T."/>
            <person name="Omata S."/>
            <person name="Shimizu A."/>
            <person name="Tsukatani N."/>
            <person name="Tanikawa S."/>
            <person name="Fujita N."/>
            <person name="Harayama S."/>
        </authorList>
    </citation>
    <scope>NUCLEOTIDE SEQUENCE [LARGE SCALE GENOMIC DNA]</scope>
    <source>
        <strain evidence="4">PR4 / NBRC 100887</strain>
    </source>
</reference>
<dbReference type="HOGENOM" id="CLU_118078_0_0_11"/>
<dbReference type="AlphaFoldDB" id="C0ZYA1"/>
<accession>C0ZYA1</accession>
<evidence type="ECO:0008006" key="5">
    <source>
        <dbReference type="Google" id="ProtNLM"/>
    </source>
</evidence>
<dbReference type="eggNOG" id="ENOG5034ATC">
    <property type="taxonomic scope" value="Bacteria"/>
</dbReference>
<dbReference type="EMBL" id="AP008957">
    <property type="protein sequence ID" value="BAH33336.1"/>
    <property type="molecule type" value="Genomic_DNA"/>
</dbReference>
<sequence length="166" mass="16326">MLTPMTTTPLSRRSALKMTGTAAALGAAAFSLSACTDNGTAEAAAEVDQLTAQAERARSDAAAATAAIALAPDKSASLTTISAERTAHALELDAEIARAAGGGATTTAPPSTSVANASTGVDTLRTSLNDSARSAADLARTMSGYRAGLLGSISASCSTQVAVLLP</sequence>
<evidence type="ECO:0000256" key="1">
    <source>
        <dbReference type="SAM" id="Coils"/>
    </source>
</evidence>
<protein>
    <recommendedName>
        <fullName evidence="5">Tat pathway signal protein</fullName>
    </recommendedName>
</protein>
<dbReference type="KEGG" id="rer:RER_26280"/>
<evidence type="ECO:0000256" key="2">
    <source>
        <dbReference type="SAM" id="SignalP"/>
    </source>
</evidence>
<proteinExistence type="predicted"/>
<dbReference type="Proteomes" id="UP000002204">
    <property type="component" value="Chromosome"/>
</dbReference>
<dbReference type="PROSITE" id="PS51318">
    <property type="entry name" value="TAT"/>
    <property type="match status" value="1"/>
</dbReference>
<reference evidence="3 4" key="2">
    <citation type="journal article" date="2006" name="Environ. Microbiol.">
        <title>Sequence analysis of three plasmids harboured in Rhodococcus erythropolis strain PR4.</title>
        <authorList>
            <person name="Sekine M."/>
            <person name="Tanikawa S."/>
            <person name="Omata S."/>
            <person name="Saito M."/>
            <person name="Fujisawa T."/>
            <person name="Tsukatani N."/>
            <person name="Tajima T."/>
            <person name="Sekigawa T."/>
            <person name="Kosugi H."/>
            <person name="Matsuo Y."/>
            <person name="Nishiko R."/>
            <person name="Imamura K."/>
            <person name="Ito M."/>
            <person name="Narita H."/>
            <person name="Tago S."/>
            <person name="Fujita N."/>
            <person name="Harayama S."/>
        </authorList>
    </citation>
    <scope>NUCLEOTIDE SEQUENCE [LARGE SCALE GENOMIC DNA]</scope>
    <source>
        <strain evidence="4">PR4 / NBRC 100887</strain>
    </source>
</reference>
<organism evidence="3 4">
    <name type="scientific">Rhodococcus erythropolis (strain PR4 / NBRC 100887)</name>
    <dbReference type="NCBI Taxonomy" id="234621"/>
    <lineage>
        <taxon>Bacteria</taxon>
        <taxon>Bacillati</taxon>
        <taxon>Actinomycetota</taxon>
        <taxon>Actinomycetes</taxon>
        <taxon>Mycobacteriales</taxon>
        <taxon>Nocardiaceae</taxon>
        <taxon>Rhodococcus</taxon>
        <taxon>Rhodococcus erythropolis group</taxon>
    </lineage>
</organism>
<evidence type="ECO:0000313" key="4">
    <source>
        <dbReference type="Proteomes" id="UP000002204"/>
    </source>
</evidence>
<gene>
    <name evidence="3" type="ordered locus">RER_26280</name>
</gene>
<feature type="signal peptide" evidence="2">
    <location>
        <begin position="1"/>
        <end position="36"/>
    </location>
</feature>
<name>C0ZYA1_RHOE4</name>
<keyword evidence="2" id="KW-0732">Signal</keyword>
<feature type="coiled-coil region" evidence="1">
    <location>
        <begin position="40"/>
        <end position="67"/>
    </location>
</feature>
<evidence type="ECO:0000313" key="3">
    <source>
        <dbReference type="EMBL" id="BAH33336.1"/>
    </source>
</evidence>
<feature type="chain" id="PRO_5039294332" description="Tat pathway signal protein" evidence="2">
    <location>
        <begin position="37"/>
        <end position="166"/>
    </location>
</feature>
<dbReference type="InterPro" id="IPR006311">
    <property type="entry name" value="TAT_signal"/>
</dbReference>
<keyword evidence="1" id="KW-0175">Coiled coil</keyword>